<protein>
    <submittedName>
        <fullName evidence="2">Uncharacterized protein</fullName>
    </submittedName>
</protein>
<reference evidence="2" key="1">
    <citation type="submission" date="2021-12" db="EMBL/GenBank/DDBJ databases">
        <authorList>
            <person name="King R."/>
        </authorList>
    </citation>
    <scope>NUCLEOTIDE SEQUENCE</scope>
</reference>
<name>A0A9N9R2X6_9NEOP</name>
<dbReference type="Proteomes" id="UP001153714">
    <property type="component" value="Chromosome 19"/>
</dbReference>
<feature type="region of interest" description="Disordered" evidence="1">
    <location>
        <begin position="263"/>
        <end position="282"/>
    </location>
</feature>
<dbReference type="EMBL" id="OU893350">
    <property type="protein sequence ID" value="CAG9788229.1"/>
    <property type="molecule type" value="Genomic_DNA"/>
</dbReference>
<feature type="compositionally biased region" description="Basic and acidic residues" evidence="1">
    <location>
        <begin position="225"/>
        <end position="253"/>
    </location>
</feature>
<dbReference type="OrthoDB" id="7485528at2759"/>
<feature type="compositionally biased region" description="Polar residues" evidence="1">
    <location>
        <begin position="263"/>
        <end position="279"/>
    </location>
</feature>
<gene>
    <name evidence="2" type="ORF">DIATSA_LOCUS6051</name>
</gene>
<evidence type="ECO:0000313" key="2">
    <source>
        <dbReference type="EMBL" id="CAG9788229.1"/>
    </source>
</evidence>
<feature type="region of interest" description="Disordered" evidence="1">
    <location>
        <begin position="210"/>
        <end position="256"/>
    </location>
</feature>
<evidence type="ECO:0000313" key="3">
    <source>
        <dbReference type="Proteomes" id="UP001153714"/>
    </source>
</evidence>
<organism evidence="2 3">
    <name type="scientific">Diatraea saccharalis</name>
    <name type="common">sugarcane borer</name>
    <dbReference type="NCBI Taxonomy" id="40085"/>
    <lineage>
        <taxon>Eukaryota</taxon>
        <taxon>Metazoa</taxon>
        <taxon>Ecdysozoa</taxon>
        <taxon>Arthropoda</taxon>
        <taxon>Hexapoda</taxon>
        <taxon>Insecta</taxon>
        <taxon>Pterygota</taxon>
        <taxon>Neoptera</taxon>
        <taxon>Endopterygota</taxon>
        <taxon>Lepidoptera</taxon>
        <taxon>Glossata</taxon>
        <taxon>Ditrysia</taxon>
        <taxon>Pyraloidea</taxon>
        <taxon>Crambidae</taxon>
        <taxon>Crambinae</taxon>
        <taxon>Diatraea</taxon>
    </lineage>
</organism>
<dbReference type="AlphaFoldDB" id="A0A9N9R2X6"/>
<reference evidence="2" key="2">
    <citation type="submission" date="2022-10" db="EMBL/GenBank/DDBJ databases">
        <authorList>
            <consortium name="ENA_rothamsted_submissions"/>
            <consortium name="culmorum"/>
            <person name="King R."/>
        </authorList>
    </citation>
    <scope>NUCLEOTIDE SEQUENCE</scope>
</reference>
<keyword evidence="3" id="KW-1185">Reference proteome</keyword>
<sequence length="412" mass="46709">MYFSPASSPVTPGIEYAESKETHQDKSPAQQIYATPLPQIAKISDVLTGQGPPYQAAIASHLYAPVSIYQARLGTPTTYEVSPPIASQLAYSEHKISYQPPQNAIQYTQPLQYNQKLQAPKQANFAKPINYQQPYQQQILIQPQPALYSHQPQLVPQPIYRHIAQFPIQIQRPVQYIQNAVPSQQYVQQAVYPQEQQNLIQVLPAQPGITYVGEEPNHANNEQQHGQESKTEEQRNDGETYEKQAPSHEEKHNVQSQGAISYASFSQSPPTPSFVQQREQYQPKPQYQVQQLYRVQVQPQQQQQQLAIQPQIQYQNQQVQLQNVQNGHSKTSQESISTASTKTLPVNPARHISYLRPGPMFTHIQPQLYQQNPKYLIQTPQPASVPLASPAFPPVQYFGKFAQSIFGGYQHQ</sequence>
<proteinExistence type="predicted"/>
<accession>A0A9N9R2X6</accession>
<evidence type="ECO:0000256" key="1">
    <source>
        <dbReference type="SAM" id="MobiDB-lite"/>
    </source>
</evidence>